<dbReference type="InterPro" id="IPR007696">
    <property type="entry name" value="DNA_mismatch_repair_MutS_core"/>
</dbReference>
<accession>X1FGZ3</accession>
<gene>
    <name evidence="2" type="ORF">S03H2_21374</name>
</gene>
<evidence type="ECO:0000313" key="2">
    <source>
        <dbReference type="EMBL" id="GAH44232.1"/>
    </source>
</evidence>
<feature type="non-terminal residue" evidence="2">
    <location>
        <position position="273"/>
    </location>
</feature>
<dbReference type="GO" id="GO:0140664">
    <property type="term" value="F:ATP-dependent DNA damage sensor activity"/>
    <property type="evidence" value="ECO:0007669"/>
    <property type="project" value="InterPro"/>
</dbReference>
<feature type="non-terminal residue" evidence="2">
    <location>
        <position position="1"/>
    </location>
</feature>
<dbReference type="SMART" id="SM00533">
    <property type="entry name" value="MUTSd"/>
    <property type="match status" value="1"/>
</dbReference>
<name>X1FGZ3_9ZZZZ</name>
<dbReference type="InterPro" id="IPR045076">
    <property type="entry name" value="MutS"/>
</dbReference>
<protein>
    <recommendedName>
        <fullName evidence="1">DNA mismatch repair protein MutS core domain-containing protein</fullName>
    </recommendedName>
</protein>
<dbReference type="InterPro" id="IPR036187">
    <property type="entry name" value="DNA_mismatch_repair_MutS_sf"/>
</dbReference>
<dbReference type="PANTHER" id="PTHR48466:SF1">
    <property type="entry name" value="SMR DOMAIN-CONTAINING PROTEIN"/>
    <property type="match status" value="1"/>
</dbReference>
<dbReference type="SUPFAM" id="SSF48334">
    <property type="entry name" value="DNA repair protein MutS, domain III"/>
    <property type="match status" value="1"/>
</dbReference>
<comment type="caution">
    <text evidence="2">The sequence shown here is derived from an EMBL/GenBank/DDBJ whole genome shotgun (WGS) entry which is preliminary data.</text>
</comment>
<dbReference type="GO" id="GO:0006298">
    <property type="term" value="P:mismatch repair"/>
    <property type="evidence" value="ECO:0007669"/>
    <property type="project" value="InterPro"/>
</dbReference>
<organism evidence="2">
    <name type="scientific">marine sediment metagenome</name>
    <dbReference type="NCBI Taxonomy" id="412755"/>
    <lineage>
        <taxon>unclassified sequences</taxon>
        <taxon>metagenomes</taxon>
        <taxon>ecological metagenomes</taxon>
    </lineage>
</organism>
<dbReference type="AlphaFoldDB" id="X1FGZ3"/>
<dbReference type="PANTHER" id="PTHR48466">
    <property type="entry name" value="OS10G0509000 PROTEIN-RELATED"/>
    <property type="match status" value="1"/>
</dbReference>
<dbReference type="EMBL" id="BARU01011368">
    <property type="protein sequence ID" value="GAH44232.1"/>
    <property type="molecule type" value="Genomic_DNA"/>
</dbReference>
<sequence>RQAAEARQLLSLEPGFSVGGVLDIREAAKMAALESVLEPQSLLEIQQTLASLHQLRSSLGKLSGDFPLLWNIAEGIVELRQIEKDIARCLDLAGEVLDTASPSLANIRQQLREIRRQILERLEVIIRSPRGCRILQEDIITEREGRYVILVKIECRHEIKGIVHDISNTGATVFVEPTATVGLGNALRELVIEERREIERILRVLSAEVGMHSDEISRSIALAADLDLALAKARYAKRIKAAEPVIIATSAKDRGETEDRKPCFLGLVEARHP</sequence>
<dbReference type="GO" id="GO:0004519">
    <property type="term" value="F:endonuclease activity"/>
    <property type="evidence" value="ECO:0007669"/>
    <property type="project" value="UniProtKB-KW"/>
</dbReference>
<evidence type="ECO:0000259" key="1">
    <source>
        <dbReference type="SMART" id="SM00533"/>
    </source>
</evidence>
<reference evidence="2" key="1">
    <citation type="journal article" date="2014" name="Front. Microbiol.">
        <title>High frequency of phylogenetically diverse reductive dehalogenase-homologous genes in deep subseafloor sedimentary metagenomes.</title>
        <authorList>
            <person name="Kawai M."/>
            <person name="Futagami T."/>
            <person name="Toyoda A."/>
            <person name="Takaki Y."/>
            <person name="Nishi S."/>
            <person name="Hori S."/>
            <person name="Arai W."/>
            <person name="Tsubouchi T."/>
            <person name="Morono Y."/>
            <person name="Uchiyama I."/>
            <person name="Ito T."/>
            <person name="Fujiyama A."/>
            <person name="Inagaki F."/>
            <person name="Takami H."/>
        </authorList>
    </citation>
    <scope>NUCLEOTIDE SEQUENCE</scope>
    <source>
        <strain evidence="2">Expedition CK06-06</strain>
    </source>
</reference>
<proteinExistence type="predicted"/>
<feature type="domain" description="DNA mismatch repair protein MutS core" evidence="1">
    <location>
        <begin position="4"/>
        <end position="273"/>
    </location>
</feature>
<dbReference type="GO" id="GO:0030983">
    <property type="term" value="F:mismatched DNA binding"/>
    <property type="evidence" value="ECO:0007669"/>
    <property type="project" value="InterPro"/>
</dbReference>
<dbReference type="GO" id="GO:0005524">
    <property type="term" value="F:ATP binding"/>
    <property type="evidence" value="ECO:0007669"/>
    <property type="project" value="InterPro"/>
</dbReference>